<accession>A0A255DCK9</accession>
<proteinExistence type="predicted"/>
<name>A0A255DCK9_9MYCO</name>
<dbReference type="InterPro" id="IPR011990">
    <property type="entry name" value="TPR-like_helical_dom_sf"/>
</dbReference>
<dbReference type="InterPro" id="IPR019734">
    <property type="entry name" value="TPR_rpt"/>
</dbReference>
<dbReference type="EMBL" id="NOZR01000022">
    <property type="protein sequence ID" value="OYN76351.1"/>
    <property type="molecule type" value="Genomic_DNA"/>
</dbReference>
<organism evidence="1 2">
    <name type="scientific">Mycolicibacterium sphagni</name>
    <dbReference type="NCBI Taxonomy" id="1786"/>
    <lineage>
        <taxon>Bacteria</taxon>
        <taxon>Bacillati</taxon>
        <taxon>Actinomycetota</taxon>
        <taxon>Actinomycetes</taxon>
        <taxon>Mycobacteriales</taxon>
        <taxon>Mycobacteriaceae</taxon>
        <taxon>Mycolicibacterium</taxon>
    </lineage>
</organism>
<comment type="caution">
    <text evidence="1">The sequence shown here is derived from an EMBL/GenBank/DDBJ whole genome shotgun (WGS) entry which is preliminary data.</text>
</comment>
<keyword evidence="2" id="KW-1185">Reference proteome</keyword>
<dbReference type="SMART" id="SM00028">
    <property type="entry name" value="TPR"/>
    <property type="match status" value="2"/>
</dbReference>
<sequence>MAVPVERYGGVLLTARVETQTDLLVTARAAYRGGDFETSYAAFSRAGAVGPLAVDDLDAMATAAGRLGHGREATRVGELVYVRLTRTDPNAAAGKAVELGSAWLSRGEWAIGLSWIRRARGLLAGAPDGPVLGRLTYLETVVAVLSDEADLAAERSAVLREMSLRVAQPAVAGEAYYQLGEVRRRRGDVDGAFAAYARAQELGVAPQPGEALLRCVLGDVDTARAQVRAAMAVANSRDLPRLLRGAIQIALAAGDLEEAEHHLRELESADADDLALRGAVLVRRGRYREALTVLRIALRERRESAYESAQLHQWIDEAYRGLGTR</sequence>
<evidence type="ECO:0000313" key="2">
    <source>
        <dbReference type="Proteomes" id="UP000216063"/>
    </source>
</evidence>
<dbReference type="AlphaFoldDB" id="A0A255DCK9"/>
<dbReference type="SUPFAM" id="SSF48452">
    <property type="entry name" value="TPR-like"/>
    <property type="match status" value="1"/>
</dbReference>
<dbReference type="Proteomes" id="UP000216063">
    <property type="component" value="Unassembled WGS sequence"/>
</dbReference>
<dbReference type="Gene3D" id="1.25.40.10">
    <property type="entry name" value="Tetratricopeptide repeat domain"/>
    <property type="match status" value="1"/>
</dbReference>
<gene>
    <name evidence="1" type="ORF">CG716_22295</name>
</gene>
<protein>
    <recommendedName>
        <fullName evidence="3">Tetratricopeptide repeat protein</fullName>
    </recommendedName>
</protein>
<evidence type="ECO:0000313" key="1">
    <source>
        <dbReference type="EMBL" id="OYN76351.1"/>
    </source>
</evidence>
<evidence type="ECO:0008006" key="3">
    <source>
        <dbReference type="Google" id="ProtNLM"/>
    </source>
</evidence>
<reference evidence="1 2" key="1">
    <citation type="submission" date="2017-07" db="EMBL/GenBank/DDBJ databases">
        <title>The new phylogeny of genus Mycobacterium.</title>
        <authorList>
            <person name="Tortoli E."/>
            <person name="Trovato A."/>
            <person name="Cirillo D.M."/>
        </authorList>
    </citation>
    <scope>NUCLEOTIDE SEQUENCE [LARGE SCALE GENOMIC DNA]</scope>
    <source>
        <strain evidence="1 2">ATCC 33027</strain>
    </source>
</reference>